<keyword evidence="3" id="KW-1185">Reference proteome</keyword>
<dbReference type="GO" id="GO:0030313">
    <property type="term" value="C:cell envelope"/>
    <property type="evidence" value="ECO:0007669"/>
    <property type="project" value="UniProtKB-SubCell"/>
</dbReference>
<comment type="subcellular location">
    <subcellularLocation>
        <location evidence="1">Cell envelope</location>
    </subcellularLocation>
</comment>
<dbReference type="AlphaFoldDB" id="A0A7G5BUR2"/>
<sequence length="155" mass="16440">MNNYTVTFNSNGGSAVSNQTVSHNSMAAAPANPTKTGSAFGGWYTNSGLTTAFTFTTPITGNTTLYAKWTVNTYTVTFNSNGGSAVSNQTVSYNGKATAPIVPTRPGFTFEGWYKDSGLTTAFTFTTAITANTTLYAKWTVNLYTVTLTAMADRP</sequence>
<dbReference type="InterPro" id="IPR042229">
    <property type="entry name" value="Listeria/Bacterioides_rpt_sf"/>
</dbReference>
<dbReference type="InterPro" id="IPR013378">
    <property type="entry name" value="InlB-like_B-rpt"/>
</dbReference>
<evidence type="ECO:0000256" key="1">
    <source>
        <dbReference type="ARBA" id="ARBA00004196"/>
    </source>
</evidence>
<protein>
    <submittedName>
        <fullName evidence="2">InlB B-repeat-containing protein</fullName>
    </submittedName>
</protein>
<dbReference type="Gene3D" id="2.60.40.4270">
    <property type="entry name" value="Listeria-Bacteroides repeat domain"/>
    <property type="match status" value="2"/>
</dbReference>
<dbReference type="Proteomes" id="UP000515679">
    <property type="component" value="Chromosome"/>
</dbReference>
<organism evidence="2 3">
    <name type="scientific">Cohnella cholangitidis</name>
    <dbReference type="NCBI Taxonomy" id="2598458"/>
    <lineage>
        <taxon>Bacteria</taxon>
        <taxon>Bacillati</taxon>
        <taxon>Bacillota</taxon>
        <taxon>Bacilli</taxon>
        <taxon>Bacillales</taxon>
        <taxon>Paenibacillaceae</taxon>
        <taxon>Cohnella</taxon>
    </lineage>
</organism>
<accession>A0A7G5BUR2</accession>
<dbReference type="EMBL" id="CP041969">
    <property type="protein sequence ID" value="QMV40696.1"/>
    <property type="molecule type" value="Genomic_DNA"/>
</dbReference>
<dbReference type="RefSeq" id="WP_182302053.1">
    <property type="nucleotide sequence ID" value="NZ_CP041969.1"/>
</dbReference>
<evidence type="ECO:0000313" key="2">
    <source>
        <dbReference type="EMBL" id="QMV40696.1"/>
    </source>
</evidence>
<gene>
    <name evidence="2" type="ORF">FPL14_05365</name>
</gene>
<reference evidence="2 3" key="1">
    <citation type="submission" date="2019-07" db="EMBL/GenBank/DDBJ databases">
        <authorList>
            <person name="Kim J.K."/>
            <person name="Cheong H.-M."/>
            <person name="Choi Y."/>
            <person name="Hwang K.J."/>
            <person name="Lee S."/>
            <person name="Choi C."/>
        </authorList>
    </citation>
    <scope>NUCLEOTIDE SEQUENCE [LARGE SCALE GENOMIC DNA]</scope>
    <source>
        <strain evidence="2 3">KS 22</strain>
    </source>
</reference>
<evidence type="ECO:0000313" key="3">
    <source>
        <dbReference type="Proteomes" id="UP000515679"/>
    </source>
</evidence>
<dbReference type="KEGG" id="cchl:FPL14_05365"/>
<dbReference type="Pfam" id="PF09479">
    <property type="entry name" value="Flg_new"/>
    <property type="match status" value="2"/>
</dbReference>
<name>A0A7G5BUR2_9BACL</name>
<proteinExistence type="predicted"/>
<dbReference type="NCBIfam" id="TIGR02543">
    <property type="entry name" value="List_Bact_rpt"/>
    <property type="match status" value="2"/>
</dbReference>